<reference evidence="3 4" key="1">
    <citation type="submission" date="2015-07" db="EMBL/GenBank/DDBJ databases">
        <title>ATOL: Assembling a taxonomically balanced genome-scale reconstruction of the evolutionary history of the Enterobacteriaceae.</title>
        <authorList>
            <person name="Plunkett G.III."/>
            <person name="Neeno-Eckwall E.C."/>
            <person name="Glasner J.D."/>
            <person name="Perna N.T."/>
        </authorList>
    </citation>
    <scope>NUCLEOTIDE SEQUENCE [LARGE SCALE GENOMIC DNA]</scope>
    <source>
        <strain evidence="3 4">ATCC 35017</strain>
    </source>
</reference>
<dbReference type="OrthoDB" id="6623657at2"/>
<dbReference type="SMART" id="SM00421">
    <property type="entry name" value="HTH_LUXR"/>
    <property type="match status" value="1"/>
</dbReference>
<dbReference type="RefSeq" id="WP_047256811.1">
    <property type="nucleotide sequence ID" value="NZ_CAWMUS010000022.1"/>
</dbReference>
<dbReference type="Pfam" id="PF00196">
    <property type="entry name" value="GerE"/>
    <property type="match status" value="1"/>
</dbReference>
<keyword evidence="1" id="KW-0238">DNA-binding</keyword>
<dbReference type="GO" id="GO:0003677">
    <property type="term" value="F:DNA binding"/>
    <property type="evidence" value="ECO:0007669"/>
    <property type="project" value="UniProtKB-KW"/>
</dbReference>
<gene>
    <name evidence="3" type="ORF">M992_2365</name>
</gene>
<comment type="caution">
    <text evidence="3">The sequence shown here is derived from an EMBL/GenBank/DDBJ whole genome shotgun (WGS) entry which is preliminary data.</text>
</comment>
<dbReference type="Gene3D" id="1.10.10.10">
    <property type="entry name" value="Winged helix-like DNA-binding domain superfamily/Winged helix DNA-binding domain"/>
    <property type="match status" value="1"/>
</dbReference>
<protein>
    <submittedName>
        <fullName evidence="3">Putative LuxR family regulatory protein</fullName>
    </submittedName>
</protein>
<sequence length="197" mass="23297">MKILIIDECYYTRLGITEYLSKNDSLKFVSVNNITDATAYVENDNPTIILVNLTYYCHHSDFCPRLQSLFKVAQNTRFYIYIDAPYPFTDKPVLLKDNFFLMSKNIIEKTLDKLIFDSSQIEHITQLTHELNSSVFSYQEQCIINSWMNEIPNHVISKRLGISNSTVYSHKRHITAKVFVKNRIELFFIYNIFKYLY</sequence>
<feature type="domain" description="HTH luxR-type" evidence="2">
    <location>
        <begin position="133"/>
        <end position="190"/>
    </location>
</feature>
<name>A0A0N0ZAC9_9GAMM</name>
<dbReference type="GO" id="GO:0006355">
    <property type="term" value="P:regulation of DNA-templated transcription"/>
    <property type="evidence" value="ECO:0007669"/>
    <property type="project" value="InterPro"/>
</dbReference>
<dbReference type="EMBL" id="LGAA01000022">
    <property type="protein sequence ID" value="KPD02358.1"/>
    <property type="molecule type" value="Genomic_DNA"/>
</dbReference>
<dbReference type="InterPro" id="IPR036388">
    <property type="entry name" value="WH-like_DNA-bd_sf"/>
</dbReference>
<keyword evidence="4" id="KW-1185">Reference proteome</keyword>
<evidence type="ECO:0000313" key="4">
    <source>
        <dbReference type="Proteomes" id="UP000053226"/>
    </source>
</evidence>
<dbReference type="SUPFAM" id="SSF46894">
    <property type="entry name" value="C-terminal effector domain of the bipartite response regulators"/>
    <property type="match status" value="1"/>
</dbReference>
<evidence type="ECO:0000313" key="3">
    <source>
        <dbReference type="EMBL" id="KPD02358.1"/>
    </source>
</evidence>
<dbReference type="AlphaFoldDB" id="A0A0N0ZAC9"/>
<proteinExistence type="predicted"/>
<accession>A0A0N0ZAC9</accession>
<dbReference type="Proteomes" id="UP000053226">
    <property type="component" value="Unassembled WGS sequence"/>
</dbReference>
<evidence type="ECO:0000259" key="2">
    <source>
        <dbReference type="SMART" id="SM00421"/>
    </source>
</evidence>
<dbReference type="InterPro" id="IPR000792">
    <property type="entry name" value="Tscrpt_reg_LuxR_C"/>
</dbReference>
<evidence type="ECO:0000256" key="1">
    <source>
        <dbReference type="ARBA" id="ARBA00023125"/>
    </source>
</evidence>
<organism evidence="3 4">
    <name type="scientific">Moellerella wisconsensis ATCC 35017</name>
    <dbReference type="NCBI Taxonomy" id="1354267"/>
    <lineage>
        <taxon>Bacteria</taxon>
        <taxon>Pseudomonadati</taxon>
        <taxon>Pseudomonadota</taxon>
        <taxon>Gammaproteobacteria</taxon>
        <taxon>Enterobacterales</taxon>
        <taxon>Morganellaceae</taxon>
        <taxon>Moellerella</taxon>
    </lineage>
</organism>
<dbReference type="InterPro" id="IPR016032">
    <property type="entry name" value="Sig_transdc_resp-reg_C-effctor"/>
</dbReference>